<evidence type="ECO:0000313" key="3">
    <source>
        <dbReference type="Proteomes" id="UP000316598"/>
    </source>
</evidence>
<accession>A0A5C5WKP9</accession>
<name>A0A5C5WKP9_9BACT</name>
<keyword evidence="3" id="KW-1185">Reference proteome</keyword>
<reference evidence="2 3" key="1">
    <citation type="submission" date="2019-02" db="EMBL/GenBank/DDBJ databases">
        <title>Deep-cultivation of Planctomycetes and their phenomic and genomic characterization uncovers novel biology.</title>
        <authorList>
            <person name="Wiegand S."/>
            <person name="Jogler M."/>
            <person name="Boedeker C."/>
            <person name="Pinto D."/>
            <person name="Vollmers J."/>
            <person name="Rivas-Marin E."/>
            <person name="Kohn T."/>
            <person name="Peeters S.H."/>
            <person name="Heuer A."/>
            <person name="Rast P."/>
            <person name="Oberbeckmann S."/>
            <person name="Bunk B."/>
            <person name="Jeske O."/>
            <person name="Meyerdierks A."/>
            <person name="Storesund J.E."/>
            <person name="Kallscheuer N."/>
            <person name="Luecker S."/>
            <person name="Lage O.M."/>
            <person name="Pohl T."/>
            <person name="Merkel B.J."/>
            <person name="Hornburger P."/>
            <person name="Mueller R.-W."/>
            <person name="Bruemmer F."/>
            <person name="Labrenz M."/>
            <person name="Spormann A.M."/>
            <person name="Op Den Camp H."/>
            <person name="Overmann J."/>
            <person name="Amann R."/>
            <person name="Jetten M.S.M."/>
            <person name="Mascher T."/>
            <person name="Medema M.H."/>
            <person name="Devos D.P."/>
            <person name="Kaster A.-K."/>
            <person name="Ovreas L."/>
            <person name="Rohde M."/>
            <person name="Galperin M.Y."/>
            <person name="Jogler C."/>
        </authorList>
    </citation>
    <scope>NUCLEOTIDE SEQUENCE [LARGE SCALE GENOMIC DNA]</scope>
    <source>
        <strain evidence="2 3">Pla22</strain>
    </source>
</reference>
<evidence type="ECO:0000313" key="2">
    <source>
        <dbReference type="EMBL" id="TWT51354.1"/>
    </source>
</evidence>
<organism evidence="2 3">
    <name type="scientific">Rubripirellula amarantea</name>
    <dbReference type="NCBI Taxonomy" id="2527999"/>
    <lineage>
        <taxon>Bacteria</taxon>
        <taxon>Pseudomonadati</taxon>
        <taxon>Planctomycetota</taxon>
        <taxon>Planctomycetia</taxon>
        <taxon>Pirellulales</taxon>
        <taxon>Pirellulaceae</taxon>
        <taxon>Rubripirellula</taxon>
    </lineage>
</organism>
<gene>
    <name evidence="2" type="ORF">Pla22_41310</name>
</gene>
<dbReference type="Proteomes" id="UP000316598">
    <property type="component" value="Unassembled WGS sequence"/>
</dbReference>
<sequence length="202" mass="19983" precursor="true">MKILRPAVVMFAMTVSFAVSASSNAAEPAVLHAAPAAVQAPNSLTATYDQLRTDLAKAEFTGDTMLNRIDSFVADVDVALETSPQDADVLGQLRSNALKMRAEVVRFMQDNGTQLVQVNFADVGFPSSGDIVGGPGMSGSPIVGGGSTSSGGMLGGGGGGGAGLGGSGLGRLGLLGAAVGIPVGIATSDDDDSPGVIASPSF</sequence>
<proteinExistence type="predicted"/>
<comment type="caution">
    <text evidence="2">The sequence shown here is derived from an EMBL/GenBank/DDBJ whole genome shotgun (WGS) entry which is preliminary data.</text>
</comment>
<dbReference type="OrthoDB" id="10014966at2"/>
<keyword evidence="1" id="KW-0732">Signal</keyword>
<feature type="signal peptide" evidence="1">
    <location>
        <begin position="1"/>
        <end position="21"/>
    </location>
</feature>
<dbReference type="RefSeq" id="WP_146516420.1">
    <property type="nucleotide sequence ID" value="NZ_SJPI01000002.1"/>
</dbReference>
<evidence type="ECO:0000256" key="1">
    <source>
        <dbReference type="SAM" id="SignalP"/>
    </source>
</evidence>
<dbReference type="EMBL" id="SJPI01000002">
    <property type="protein sequence ID" value="TWT51354.1"/>
    <property type="molecule type" value="Genomic_DNA"/>
</dbReference>
<feature type="chain" id="PRO_5022845093" evidence="1">
    <location>
        <begin position="22"/>
        <end position="202"/>
    </location>
</feature>
<dbReference type="AlphaFoldDB" id="A0A5C5WKP9"/>
<protein>
    <submittedName>
        <fullName evidence="2">Uncharacterized protein</fullName>
    </submittedName>
</protein>